<protein>
    <submittedName>
        <fullName evidence="2">Uncharacterized protein</fullName>
    </submittedName>
</protein>
<gene>
    <name evidence="2" type="ORF">S01H4_46057</name>
</gene>
<dbReference type="AlphaFoldDB" id="X1DF58"/>
<dbReference type="EMBL" id="BART01025694">
    <property type="protein sequence ID" value="GAH03699.1"/>
    <property type="molecule type" value="Genomic_DNA"/>
</dbReference>
<feature type="transmembrane region" description="Helical" evidence="1">
    <location>
        <begin position="115"/>
        <end position="138"/>
    </location>
</feature>
<comment type="caution">
    <text evidence="2">The sequence shown here is derived from an EMBL/GenBank/DDBJ whole genome shotgun (WGS) entry which is preliminary data.</text>
</comment>
<evidence type="ECO:0000256" key="1">
    <source>
        <dbReference type="SAM" id="Phobius"/>
    </source>
</evidence>
<feature type="transmembrane region" description="Helical" evidence="1">
    <location>
        <begin position="92"/>
        <end position="109"/>
    </location>
</feature>
<accession>X1DF58</accession>
<reference evidence="2" key="1">
    <citation type="journal article" date="2014" name="Front. Microbiol.">
        <title>High frequency of phylogenetically diverse reductive dehalogenase-homologous genes in deep subseafloor sedimentary metagenomes.</title>
        <authorList>
            <person name="Kawai M."/>
            <person name="Futagami T."/>
            <person name="Toyoda A."/>
            <person name="Takaki Y."/>
            <person name="Nishi S."/>
            <person name="Hori S."/>
            <person name="Arai W."/>
            <person name="Tsubouchi T."/>
            <person name="Morono Y."/>
            <person name="Uchiyama I."/>
            <person name="Ito T."/>
            <person name="Fujiyama A."/>
            <person name="Inagaki F."/>
            <person name="Takami H."/>
        </authorList>
    </citation>
    <scope>NUCLEOTIDE SEQUENCE</scope>
    <source>
        <strain evidence="2">Expedition CK06-06</strain>
    </source>
</reference>
<feature type="non-terminal residue" evidence="2">
    <location>
        <position position="1"/>
    </location>
</feature>
<proteinExistence type="predicted"/>
<feature type="transmembrane region" description="Helical" evidence="1">
    <location>
        <begin position="54"/>
        <end position="72"/>
    </location>
</feature>
<sequence>VFIIEKYKKIAMSFRYLGIMMILFVIMSFGYFIYIPELNSGDYSDKIVNTTTRFELFIFVNLIRILLFLFVVYKYAKIIRRIGEETKKRIQWFFAGIIMATIGLFFNVAGGLRDYIPLEIIALIAVDIGIVLVFKGFLM</sequence>
<evidence type="ECO:0000313" key="2">
    <source>
        <dbReference type="EMBL" id="GAH03699.1"/>
    </source>
</evidence>
<keyword evidence="1" id="KW-1133">Transmembrane helix</keyword>
<feature type="transmembrane region" description="Helical" evidence="1">
    <location>
        <begin position="16"/>
        <end position="34"/>
    </location>
</feature>
<organism evidence="2">
    <name type="scientific">marine sediment metagenome</name>
    <dbReference type="NCBI Taxonomy" id="412755"/>
    <lineage>
        <taxon>unclassified sequences</taxon>
        <taxon>metagenomes</taxon>
        <taxon>ecological metagenomes</taxon>
    </lineage>
</organism>
<keyword evidence="1" id="KW-0472">Membrane</keyword>
<name>X1DF58_9ZZZZ</name>
<keyword evidence="1" id="KW-0812">Transmembrane</keyword>